<dbReference type="InterPro" id="IPR011008">
    <property type="entry name" value="Dimeric_a/b-barrel"/>
</dbReference>
<dbReference type="InterPro" id="IPR007138">
    <property type="entry name" value="ABM_dom"/>
</dbReference>
<feature type="domain" description="ABM" evidence="1">
    <location>
        <begin position="8"/>
        <end position="97"/>
    </location>
</feature>
<evidence type="ECO:0000313" key="3">
    <source>
        <dbReference type="Proteomes" id="UP001565236"/>
    </source>
</evidence>
<dbReference type="GO" id="GO:0004497">
    <property type="term" value="F:monooxygenase activity"/>
    <property type="evidence" value="ECO:0007669"/>
    <property type="project" value="UniProtKB-KW"/>
</dbReference>
<feature type="domain" description="ABM" evidence="1">
    <location>
        <begin position="118"/>
        <end position="207"/>
    </location>
</feature>
<dbReference type="InterPro" id="IPR050744">
    <property type="entry name" value="AI-2_Isomerase_LsrG"/>
</dbReference>
<keyword evidence="3" id="KW-1185">Reference proteome</keyword>
<dbReference type="Proteomes" id="UP001565236">
    <property type="component" value="Unassembled WGS sequence"/>
</dbReference>
<dbReference type="EMBL" id="JBCLUF010000005">
    <property type="protein sequence ID" value="MEY8661688.1"/>
    <property type="molecule type" value="Genomic_DNA"/>
</dbReference>
<name>A0ABV4DNF4_9LACO</name>
<organism evidence="2 3">
    <name type="scientific">Ligilactobacillus faecis</name>
    <dbReference type="NCBI Taxonomy" id="762833"/>
    <lineage>
        <taxon>Bacteria</taxon>
        <taxon>Bacillati</taxon>
        <taxon>Bacillota</taxon>
        <taxon>Bacilli</taxon>
        <taxon>Lactobacillales</taxon>
        <taxon>Lactobacillaceae</taxon>
        <taxon>Ligilactobacillus</taxon>
    </lineage>
</organism>
<gene>
    <name evidence="2" type="ORF">AALT52_02085</name>
</gene>
<dbReference type="PANTHER" id="PTHR33336">
    <property type="entry name" value="QUINOL MONOOXYGENASE YGIN-RELATED"/>
    <property type="match status" value="1"/>
</dbReference>
<dbReference type="Gene3D" id="3.30.70.100">
    <property type="match status" value="1"/>
</dbReference>
<dbReference type="Pfam" id="PF03992">
    <property type="entry name" value="ABM"/>
    <property type="match status" value="2"/>
</dbReference>
<evidence type="ECO:0000259" key="1">
    <source>
        <dbReference type="PROSITE" id="PS51725"/>
    </source>
</evidence>
<dbReference type="RefSeq" id="WP_369940746.1">
    <property type="nucleotide sequence ID" value="NZ_JBCLUF010000005.1"/>
</dbReference>
<accession>A0ABV4DNF4</accession>
<protein>
    <submittedName>
        <fullName evidence="2">Antibiotic biosynthesis monooxygenase</fullName>
    </submittedName>
</protein>
<sequence length="224" mass="26006">MNLTEPPLIKMYDLVLKPEKQAEYLVYGKRNLELSIQTEPQTLAMHALQKENDAFHKVVFEIYTDLAAQKRHQNAPQFKKYASFAKDALVEKNETELIPELLLEKVDFLSGKAHAPLLVRLARLKIKDRHMAAFKVAVFSEMRQAIALETGVLALYATSLKNEPDVWLFLEFYQNEVAYQAHLKTPHFEEYLAKTKNALEKKELQTLREETLVSQGNIDYERKR</sequence>
<dbReference type="PROSITE" id="PS51725">
    <property type="entry name" value="ABM"/>
    <property type="match status" value="2"/>
</dbReference>
<dbReference type="PANTHER" id="PTHR33336:SF3">
    <property type="entry name" value="ABM DOMAIN-CONTAINING PROTEIN"/>
    <property type="match status" value="1"/>
</dbReference>
<keyword evidence="2" id="KW-0560">Oxidoreductase</keyword>
<reference evidence="2 3" key="1">
    <citation type="submission" date="2024-03" db="EMBL/GenBank/DDBJ databases">
        <title>Mouse gut bacterial collection (mGBC) of GemPharmatech.</title>
        <authorList>
            <person name="He Y."/>
            <person name="Dong L."/>
            <person name="Wu D."/>
            <person name="Gao X."/>
            <person name="Lin Z."/>
        </authorList>
    </citation>
    <scope>NUCLEOTIDE SEQUENCE [LARGE SCALE GENOMIC DNA]</scope>
    <source>
        <strain evidence="2 3">15-30</strain>
    </source>
</reference>
<evidence type="ECO:0000313" key="2">
    <source>
        <dbReference type="EMBL" id="MEY8661688.1"/>
    </source>
</evidence>
<comment type="caution">
    <text evidence="2">The sequence shown here is derived from an EMBL/GenBank/DDBJ whole genome shotgun (WGS) entry which is preliminary data.</text>
</comment>
<keyword evidence="2" id="KW-0503">Monooxygenase</keyword>
<dbReference type="SUPFAM" id="SSF54909">
    <property type="entry name" value="Dimeric alpha+beta barrel"/>
    <property type="match status" value="2"/>
</dbReference>
<proteinExistence type="predicted"/>